<evidence type="ECO:0008006" key="4">
    <source>
        <dbReference type="Google" id="ProtNLM"/>
    </source>
</evidence>
<dbReference type="Pfam" id="PF07394">
    <property type="entry name" value="DUF1501"/>
    <property type="match status" value="1"/>
</dbReference>
<evidence type="ECO:0000313" key="3">
    <source>
        <dbReference type="Proteomes" id="UP000004931"/>
    </source>
</evidence>
<protein>
    <recommendedName>
        <fullName evidence="4">Tat (Twin-arginine translocation) pathway signal sequence domain protein</fullName>
    </recommendedName>
</protein>
<dbReference type="PANTHER" id="PTHR43737">
    <property type="entry name" value="BLL7424 PROTEIN"/>
    <property type="match status" value="1"/>
</dbReference>
<dbReference type="eggNOG" id="COG4102">
    <property type="taxonomic scope" value="Bacteria"/>
</dbReference>
<feature type="signal peptide" evidence="1">
    <location>
        <begin position="1"/>
        <end position="38"/>
    </location>
</feature>
<dbReference type="STRING" id="247633.GP2143_08549"/>
<organism evidence="2 3">
    <name type="scientific">marine gamma proteobacterium HTCC2143</name>
    <dbReference type="NCBI Taxonomy" id="247633"/>
    <lineage>
        <taxon>Bacteria</taxon>
        <taxon>Pseudomonadati</taxon>
        <taxon>Pseudomonadota</taxon>
        <taxon>Gammaproteobacteria</taxon>
        <taxon>Cellvibrionales</taxon>
        <taxon>Spongiibacteraceae</taxon>
        <taxon>BD1-7 clade</taxon>
    </lineage>
</organism>
<feature type="chain" id="PRO_5002630675" description="Tat (Twin-arginine translocation) pathway signal sequence domain protein" evidence="1">
    <location>
        <begin position="39"/>
        <end position="464"/>
    </location>
</feature>
<dbReference type="Proteomes" id="UP000004931">
    <property type="component" value="Unassembled WGS sequence"/>
</dbReference>
<sequence>MQNRRKFLKNALNHSMALPMMMGGTSLLSSLASMGAQAGDTSDYRALVCVFLFGGMDCHDTLLPFDQSSYNDFVTARSTLMDSYTALPEGSTRTRDQLLALSPASSFGGRQFALPPELSGLHTLFENGKAAIVGNVGPLLEPTNRNTFVTKSAQLPRRLFSHNDQQSTWMAFAPEGSAQYGWGGRFGDKLMNANSESVFGQISLFGNTIFLTGDNVQPYQIGTNGVPSISVIDRSPSGVAGILRDHFASEGDNRTNLFARDFINISRTTLDTNDLLDNALESAGALLTAFPTTNLGQQLRAVAETISIRETLGAKRQIFFVGMGGFDTHSAQALKLPGLQQELGDAISAFYNASEELGIAEQVTTFTAADFGRTLTANGDGTDHGWGGHHFVVGGAVNGGDIYGDIPSPQLGHSQDAGNGRLIPTSSVEQFAAPLGRWFGLNDTELNMALPGLVNFPSGAMAFI</sequence>
<dbReference type="InterPro" id="IPR010869">
    <property type="entry name" value="DUF1501"/>
</dbReference>
<evidence type="ECO:0000256" key="1">
    <source>
        <dbReference type="SAM" id="SignalP"/>
    </source>
</evidence>
<reference evidence="2 3" key="1">
    <citation type="journal article" date="2010" name="J. Bacteriol.">
        <title>Genome sequence of the oligotrophic marine Gammaproteobacterium HTCC2143, isolated from the Oregon Coast.</title>
        <authorList>
            <person name="Oh H.M."/>
            <person name="Kang I."/>
            <person name="Ferriera S."/>
            <person name="Giovannoni S.J."/>
            <person name="Cho J.C."/>
        </authorList>
    </citation>
    <scope>NUCLEOTIDE SEQUENCE [LARGE SCALE GENOMIC DNA]</scope>
    <source>
        <strain evidence="2 3">HTCC2143</strain>
    </source>
</reference>
<gene>
    <name evidence="2" type="ORF">GP2143_08549</name>
</gene>
<dbReference type="EMBL" id="AAVT01000003">
    <property type="protein sequence ID" value="EAW31586.1"/>
    <property type="molecule type" value="Genomic_DNA"/>
</dbReference>
<keyword evidence="1" id="KW-0732">Signal</keyword>
<keyword evidence="3" id="KW-1185">Reference proteome</keyword>
<dbReference type="PANTHER" id="PTHR43737:SF1">
    <property type="entry name" value="DUF1501 DOMAIN-CONTAINING PROTEIN"/>
    <property type="match status" value="1"/>
</dbReference>
<proteinExistence type="predicted"/>
<name>A0YCR7_9GAMM</name>
<accession>A0YCR7</accession>
<evidence type="ECO:0000313" key="2">
    <source>
        <dbReference type="EMBL" id="EAW31586.1"/>
    </source>
</evidence>
<dbReference type="AlphaFoldDB" id="A0YCR7"/>
<comment type="caution">
    <text evidence="2">The sequence shown here is derived from an EMBL/GenBank/DDBJ whole genome shotgun (WGS) entry which is preliminary data.</text>
</comment>